<organism evidence="1 2">
    <name type="scientific">Mya arenaria</name>
    <name type="common">Soft-shell clam</name>
    <dbReference type="NCBI Taxonomy" id="6604"/>
    <lineage>
        <taxon>Eukaryota</taxon>
        <taxon>Metazoa</taxon>
        <taxon>Spiralia</taxon>
        <taxon>Lophotrochozoa</taxon>
        <taxon>Mollusca</taxon>
        <taxon>Bivalvia</taxon>
        <taxon>Autobranchia</taxon>
        <taxon>Heteroconchia</taxon>
        <taxon>Euheterodonta</taxon>
        <taxon>Imparidentia</taxon>
        <taxon>Neoheterodontei</taxon>
        <taxon>Myida</taxon>
        <taxon>Myoidea</taxon>
        <taxon>Myidae</taxon>
        <taxon>Mya</taxon>
    </lineage>
</organism>
<proteinExistence type="predicted"/>
<keyword evidence="2" id="KW-1185">Reference proteome</keyword>
<name>A0ABY7DMN1_MYAAR</name>
<dbReference type="Proteomes" id="UP001164746">
    <property type="component" value="Chromosome 3"/>
</dbReference>
<gene>
    <name evidence="1" type="ORF">MAR_022791</name>
</gene>
<evidence type="ECO:0000313" key="2">
    <source>
        <dbReference type="Proteomes" id="UP001164746"/>
    </source>
</evidence>
<protein>
    <submittedName>
        <fullName evidence="1">Uncharacterized protein</fullName>
    </submittedName>
</protein>
<sequence length="60" mass="7020">MEKMSKNNEYNWIGSTKSENLAVFNIYDLNVFLRSFIENYFGFTQHGVVKGVQTLLELIQ</sequence>
<evidence type="ECO:0000313" key="1">
    <source>
        <dbReference type="EMBL" id="WAQ98418.1"/>
    </source>
</evidence>
<reference evidence="1" key="1">
    <citation type="submission" date="2022-11" db="EMBL/GenBank/DDBJ databases">
        <title>Centuries of genome instability and evolution in soft-shell clam transmissible cancer (bioRxiv).</title>
        <authorList>
            <person name="Hart S.F.M."/>
            <person name="Yonemitsu M.A."/>
            <person name="Giersch R.M."/>
            <person name="Beal B.F."/>
            <person name="Arriagada G."/>
            <person name="Davis B.W."/>
            <person name="Ostrander E.A."/>
            <person name="Goff S.P."/>
            <person name="Metzger M.J."/>
        </authorList>
    </citation>
    <scope>NUCLEOTIDE SEQUENCE</scope>
    <source>
        <strain evidence="1">MELC-2E11</strain>
        <tissue evidence="1">Siphon/mantle</tissue>
    </source>
</reference>
<accession>A0ABY7DMN1</accession>
<dbReference type="EMBL" id="CP111014">
    <property type="protein sequence ID" value="WAQ98418.1"/>
    <property type="molecule type" value="Genomic_DNA"/>
</dbReference>